<name>A0A511MPR0_9NOCA</name>
<organism evidence="1 2">
    <name type="scientific">Nocardia ninae NBRC 108245</name>
    <dbReference type="NCBI Taxonomy" id="1210091"/>
    <lineage>
        <taxon>Bacteria</taxon>
        <taxon>Bacillati</taxon>
        <taxon>Actinomycetota</taxon>
        <taxon>Actinomycetes</taxon>
        <taxon>Mycobacteriales</taxon>
        <taxon>Nocardiaceae</taxon>
        <taxon>Nocardia</taxon>
    </lineage>
</organism>
<protein>
    <submittedName>
        <fullName evidence="1">Uncharacterized protein</fullName>
    </submittedName>
</protein>
<proteinExistence type="predicted"/>
<reference evidence="1 2" key="1">
    <citation type="submission" date="2019-07" db="EMBL/GenBank/DDBJ databases">
        <title>Whole genome shotgun sequence of Nocardia ninae NBRC 108245.</title>
        <authorList>
            <person name="Hosoyama A."/>
            <person name="Uohara A."/>
            <person name="Ohji S."/>
            <person name="Ichikawa N."/>
        </authorList>
    </citation>
    <scope>NUCLEOTIDE SEQUENCE [LARGE SCALE GENOMIC DNA]</scope>
    <source>
        <strain evidence="1 2">NBRC 108245</strain>
    </source>
</reference>
<gene>
    <name evidence="1" type="ORF">NN4_64550</name>
</gene>
<evidence type="ECO:0000313" key="2">
    <source>
        <dbReference type="Proteomes" id="UP000321424"/>
    </source>
</evidence>
<comment type="caution">
    <text evidence="1">The sequence shown here is derived from an EMBL/GenBank/DDBJ whole genome shotgun (WGS) entry which is preliminary data.</text>
</comment>
<keyword evidence="2" id="KW-1185">Reference proteome</keyword>
<dbReference type="EMBL" id="BJXA01000060">
    <property type="protein sequence ID" value="GEM41936.1"/>
    <property type="molecule type" value="Genomic_DNA"/>
</dbReference>
<dbReference type="Proteomes" id="UP000321424">
    <property type="component" value="Unassembled WGS sequence"/>
</dbReference>
<accession>A0A511MPR0</accession>
<dbReference type="AlphaFoldDB" id="A0A511MPR0"/>
<evidence type="ECO:0000313" key="1">
    <source>
        <dbReference type="EMBL" id="GEM41936.1"/>
    </source>
</evidence>
<dbReference type="RefSeq" id="WP_147139193.1">
    <property type="nucleotide sequence ID" value="NZ_BJXA01000060.1"/>
</dbReference>
<sequence length="116" mass="12929">MTYTEDDIEAIDRATDIARNMRPDAASALLVIRDHVRQAIDEQAQITALSDAVEPFRGVAALAWLTCRDAGLAGSLRKLAFDELPAQFQLRYALFARTAIENDRMMRAAMPNEGYL</sequence>